<comment type="caution">
    <text evidence="3">The sequence shown here is derived from an EMBL/GenBank/DDBJ whole genome shotgun (WGS) entry which is preliminary data.</text>
</comment>
<dbReference type="PANTHER" id="PTHR31286:SF99">
    <property type="entry name" value="DUF4283 DOMAIN-CONTAINING PROTEIN"/>
    <property type="match status" value="1"/>
</dbReference>
<dbReference type="Proteomes" id="UP000737018">
    <property type="component" value="Unassembled WGS sequence"/>
</dbReference>
<name>A0A8J4Q5W7_9ROSI</name>
<dbReference type="EMBL" id="JRKL02013310">
    <property type="protein sequence ID" value="KAF3942844.1"/>
    <property type="molecule type" value="Genomic_DNA"/>
</dbReference>
<feature type="compositionally biased region" description="Basic and acidic residues" evidence="1">
    <location>
        <begin position="411"/>
        <end position="420"/>
    </location>
</feature>
<gene>
    <name evidence="3" type="ORF">CMV_030536</name>
</gene>
<sequence length="495" mass="55945">MSLHRSVKIFTESNGARSFSQPRKIVSYEDSLVVDIPGAYEQAFRFDRNWEEEYDSDIELEPLLEGMAEVKLSKETKACIRAPWSKALIVKVFGRSVGFNYLSFKINVLWKPKAKMDCVSLGRDFFLIRFSNSEGYDFVLRRGPWFIGGHYLAILPWEPYFKASKAKLLSVAVWVRLPKLPIEFYETSVLKEIRSVIGPVLRIDSFTSSETRGGYVRLCVQINLDKPLITSIRIGRLTQRVLYEGVSALCFSCGRLGHKKENYCYQVKEATAENEKQIVPKTNETKERTQSNTNYGPWMVVTRKKSVGRLGQTNGQIKLNQRSPINFKGNLDLSQEQSLEKTGKDLEKSHPSDLANPISETTRVNVAQNTQKDIEMGNEVECQEGSEQGANGRNLECANPIAKNWLGHMVQEKGGGDSRRGHSPNSSGTYRNSRMVQGRTGSSVETTIPHNSFEYQNWGAASRPQCVESHAQSMVEFLMNVPAISWEVAEELSKQ</sequence>
<accession>A0A8J4Q5W7</accession>
<evidence type="ECO:0000259" key="2">
    <source>
        <dbReference type="Pfam" id="PF14111"/>
    </source>
</evidence>
<dbReference type="AlphaFoldDB" id="A0A8J4Q5W7"/>
<reference evidence="3" key="1">
    <citation type="submission" date="2020-03" db="EMBL/GenBank/DDBJ databases">
        <title>Castanea mollissima Vanexum genome sequencing.</title>
        <authorList>
            <person name="Staton M."/>
        </authorList>
    </citation>
    <scope>NUCLEOTIDE SEQUENCE</scope>
    <source>
        <tissue evidence="3">Leaf</tissue>
    </source>
</reference>
<organism evidence="3 4">
    <name type="scientific">Castanea mollissima</name>
    <name type="common">Chinese chestnut</name>
    <dbReference type="NCBI Taxonomy" id="60419"/>
    <lineage>
        <taxon>Eukaryota</taxon>
        <taxon>Viridiplantae</taxon>
        <taxon>Streptophyta</taxon>
        <taxon>Embryophyta</taxon>
        <taxon>Tracheophyta</taxon>
        <taxon>Spermatophyta</taxon>
        <taxon>Magnoliopsida</taxon>
        <taxon>eudicotyledons</taxon>
        <taxon>Gunneridae</taxon>
        <taxon>Pentapetalae</taxon>
        <taxon>rosids</taxon>
        <taxon>fabids</taxon>
        <taxon>Fagales</taxon>
        <taxon>Fagaceae</taxon>
        <taxon>Castanea</taxon>
    </lineage>
</organism>
<proteinExistence type="predicted"/>
<feature type="compositionally biased region" description="Basic and acidic residues" evidence="1">
    <location>
        <begin position="338"/>
        <end position="351"/>
    </location>
</feature>
<keyword evidence="4" id="KW-1185">Reference proteome</keyword>
<dbReference type="Pfam" id="PF14111">
    <property type="entry name" value="DUF4283"/>
    <property type="match status" value="1"/>
</dbReference>
<feature type="compositionally biased region" description="Polar residues" evidence="1">
    <location>
        <begin position="423"/>
        <end position="446"/>
    </location>
</feature>
<dbReference type="InterPro" id="IPR025558">
    <property type="entry name" value="DUF4283"/>
</dbReference>
<dbReference type="InterPro" id="IPR040256">
    <property type="entry name" value="At4g02000-like"/>
</dbReference>
<evidence type="ECO:0000313" key="4">
    <source>
        <dbReference type="Proteomes" id="UP000737018"/>
    </source>
</evidence>
<feature type="domain" description="DUF4283" evidence="2">
    <location>
        <begin position="84"/>
        <end position="163"/>
    </location>
</feature>
<dbReference type="PANTHER" id="PTHR31286">
    <property type="entry name" value="GLYCINE-RICH CELL WALL STRUCTURAL PROTEIN 1.8-LIKE"/>
    <property type="match status" value="1"/>
</dbReference>
<evidence type="ECO:0000256" key="1">
    <source>
        <dbReference type="SAM" id="MobiDB-lite"/>
    </source>
</evidence>
<feature type="compositionally biased region" description="Polar residues" evidence="1">
    <location>
        <begin position="311"/>
        <end position="324"/>
    </location>
</feature>
<protein>
    <recommendedName>
        <fullName evidence="2">DUF4283 domain-containing protein</fullName>
    </recommendedName>
</protein>
<evidence type="ECO:0000313" key="3">
    <source>
        <dbReference type="EMBL" id="KAF3942844.1"/>
    </source>
</evidence>
<feature type="region of interest" description="Disordered" evidence="1">
    <location>
        <begin position="411"/>
        <end position="446"/>
    </location>
</feature>
<feature type="region of interest" description="Disordered" evidence="1">
    <location>
        <begin position="311"/>
        <end position="364"/>
    </location>
</feature>
<dbReference type="OrthoDB" id="1427700at2759"/>